<accession>A0A0B7BA51</accession>
<reference evidence="1" key="1">
    <citation type="submission" date="2014-12" db="EMBL/GenBank/DDBJ databases">
        <title>Insight into the proteome of Arion vulgaris.</title>
        <authorList>
            <person name="Aradska J."/>
            <person name="Bulat T."/>
            <person name="Smidak R."/>
            <person name="Sarate P."/>
            <person name="Gangsoo J."/>
            <person name="Sialana F."/>
            <person name="Bilban M."/>
            <person name="Lubec G."/>
        </authorList>
    </citation>
    <scope>NUCLEOTIDE SEQUENCE</scope>
    <source>
        <tissue evidence="1">Skin</tissue>
    </source>
</reference>
<sequence>MVEEEDIHGVSLTDMEYCINGCTTKGNIVSSKFLVIDRRLIAQIESHCRNY</sequence>
<proteinExistence type="predicted"/>
<dbReference type="EMBL" id="HACG01043364">
    <property type="protein sequence ID" value="CEK90229.1"/>
    <property type="molecule type" value="Transcribed_RNA"/>
</dbReference>
<protein>
    <submittedName>
        <fullName evidence="1">Uncharacterized protein</fullName>
    </submittedName>
</protein>
<organism evidence="1">
    <name type="scientific">Arion vulgaris</name>
    <dbReference type="NCBI Taxonomy" id="1028688"/>
    <lineage>
        <taxon>Eukaryota</taxon>
        <taxon>Metazoa</taxon>
        <taxon>Spiralia</taxon>
        <taxon>Lophotrochozoa</taxon>
        <taxon>Mollusca</taxon>
        <taxon>Gastropoda</taxon>
        <taxon>Heterobranchia</taxon>
        <taxon>Euthyneura</taxon>
        <taxon>Panpulmonata</taxon>
        <taxon>Eupulmonata</taxon>
        <taxon>Stylommatophora</taxon>
        <taxon>Helicina</taxon>
        <taxon>Arionoidea</taxon>
        <taxon>Arionidae</taxon>
        <taxon>Arion</taxon>
    </lineage>
</organism>
<dbReference type="AlphaFoldDB" id="A0A0B7BA51"/>
<evidence type="ECO:0000313" key="1">
    <source>
        <dbReference type="EMBL" id="CEK90229.1"/>
    </source>
</evidence>
<gene>
    <name evidence="1" type="primary">ORF175620</name>
</gene>
<name>A0A0B7BA51_9EUPU</name>